<evidence type="ECO:0000313" key="6">
    <source>
        <dbReference type="Proteomes" id="UP000318422"/>
    </source>
</evidence>
<proteinExistence type="predicted"/>
<dbReference type="Pfam" id="PF00596">
    <property type="entry name" value="Aldolase_II"/>
    <property type="match status" value="1"/>
</dbReference>
<reference evidence="5 6" key="1">
    <citation type="submission" date="2019-06" db="EMBL/GenBank/DDBJ databases">
        <title>Whole genome shotgun sequence of Zoogloea ramigera NBRC 15342.</title>
        <authorList>
            <person name="Hosoyama A."/>
            <person name="Uohara A."/>
            <person name="Ohji S."/>
            <person name="Ichikawa N."/>
        </authorList>
    </citation>
    <scope>NUCLEOTIDE SEQUENCE [LARGE SCALE GENOMIC DNA]</scope>
    <source>
        <strain evidence="5 6">NBRC 15342</strain>
    </source>
</reference>
<dbReference type="InterPro" id="IPR036409">
    <property type="entry name" value="Aldolase_II/adducin_N_sf"/>
</dbReference>
<keyword evidence="2" id="KW-0456">Lyase</keyword>
<evidence type="ECO:0000256" key="2">
    <source>
        <dbReference type="ARBA" id="ARBA00023239"/>
    </source>
</evidence>
<dbReference type="RefSeq" id="WP_141349037.1">
    <property type="nucleotide sequence ID" value="NZ_BJNV01000005.1"/>
</dbReference>
<evidence type="ECO:0000256" key="1">
    <source>
        <dbReference type="ARBA" id="ARBA00022723"/>
    </source>
</evidence>
<dbReference type="GO" id="GO:0019323">
    <property type="term" value="P:pentose catabolic process"/>
    <property type="evidence" value="ECO:0007669"/>
    <property type="project" value="TreeGrafter"/>
</dbReference>
<dbReference type="SUPFAM" id="SSF53639">
    <property type="entry name" value="AraD/HMP-PK domain-like"/>
    <property type="match status" value="1"/>
</dbReference>
<protein>
    <submittedName>
        <fullName evidence="5">Fuculose phosphate aldolase</fullName>
    </submittedName>
</protein>
<feature type="region of interest" description="Disordered" evidence="3">
    <location>
        <begin position="209"/>
        <end position="228"/>
    </location>
</feature>
<dbReference type="SMART" id="SM01007">
    <property type="entry name" value="Aldolase_II"/>
    <property type="match status" value="1"/>
</dbReference>
<feature type="domain" description="Class II aldolase/adducin N-terminal" evidence="4">
    <location>
        <begin position="8"/>
        <end position="182"/>
    </location>
</feature>
<sequence length="228" mass="24566">MNETVLRDGLLVTARAMAASGLNKGTAGNASVRCRDGFLITPSGRPYEDCHRDDMALVAMDGSWRGPFAPSSEWRIHRDILAAHPEAGAVLHAHSPFATALACHRRDIPAFHYMIARFGGSDIRCAPYATFGTQALSDGALAALEGRSACLLANHGMLVFGADLRRTLALAIEFETLCEHYWRACQLGTPSILSEAEMAEVMIRFTTYGKPQPASAPPPDAAPRDDQA</sequence>
<dbReference type="GO" id="GO:0016832">
    <property type="term" value="F:aldehyde-lyase activity"/>
    <property type="evidence" value="ECO:0007669"/>
    <property type="project" value="TreeGrafter"/>
</dbReference>
<organism evidence="5 6">
    <name type="scientific">Zoogloea ramigera</name>
    <dbReference type="NCBI Taxonomy" id="350"/>
    <lineage>
        <taxon>Bacteria</taxon>
        <taxon>Pseudomonadati</taxon>
        <taxon>Pseudomonadota</taxon>
        <taxon>Betaproteobacteria</taxon>
        <taxon>Rhodocyclales</taxon>
        <taxon>Zoogloeaceae</taxon>
        <taxon>Zoogloea</taxon>
    </lineage>
</organism>
<keyword evidence="1" id="KW-0479">Metal-binding</keyword>
<dbReference type="Proteomes" id="UP000318422">
    <property type="component" value="Unassembled WGS sequence"/>
</dbReference>
<evidence type="ECO:0000259" key="4">
    <source>
        <dbReference type="SMART" id="SM01007"/>
    </source>
</evidence>
<comment type="caution">
    <text evidence="5">The sequence shown here is derived from an EMBL/GenBank/DDBJ whole genome shotgun (WGS) entry which is preliminary data.</text>
</comment>
<dbReference type="OrthoDB" id="5500703at2"/>
<dbReference type="InterPro" id="IPR050197">
    <property type="entry name" value="Aldolase_class_II_sugar_metab"/>
</dbReference>
<dbReference type="GO" id="GO:0046872">
    <property type="term" value="F:metal ion binding"/>
    <property type="evidence" value="ECO:0007669"/>
    <property type="project" value="UniProtKB-KW"/>
</dbReference>
<dbReference type="GO" id="GO:0005829">
    <property type="term" value="C:cytosol"/>
    <property type="evidence" value="ECO:0007669"/>
    <property type="project" value="TreeGrafter"/>
</dbReference>
<dbReference type="AlphaFoldDB" id="A0A4Y4CMW6"/>
<keyword evidence="6" id="KW-1185">Reference proteome</keyword>
<dbReference type="InterPro" id="IPR001303">
    <property type="entry name" value="Aldolase_II/adducin_N"/>
</dbReference>
<gene>
    <name evidence="5" type="ORF">ZRA01_03480</name>
</gene>
<dbReference type="PANTHER" id="PTHR22789">
    <property type="entry name" value="FUCULOSE PHOSPHATE ALDOLASE"/>
    <property type="match status" value="1"/>
</dbReference>
<dbReference type="PANTHER" id="PTHR22789:SF0">
    <property type="entry name" value="3-OXO-TETRONATE 4-PHOSPHATE DECARBOXYLASE-RELATED"/>
    <property type="match status" value="1"/>
</dbReference>
<accession>A0A4Y4CMW6</accession>
<dbReference type="EMBL" id="BJNV01000005">
    <property type="protein sequence ID" value="GEC94275.1"/>
    <property type="molecule type" value="Genomic_DNA"/>
</dbReference>
<dbReference type="Gene3D" id="3.40.225.10">
    <property type="entry name" value="Class II aldolase/adducin N-terminal domain"/>
    <property type="match status" value="1"/>
</dbReference>
<evidence type="ECO:0000313" key="5">
    <source>
        <dbReference type="EMBL" id="GEC94275.1"/>
    </source>
</evidence>
<name>A0A4Y4CMW6_ZOORA</name>
<evidence type="ECO:0000256" key="3">
    <source>
        <dbReference type="SAM" id="MobiDB-lite"/>
    </source>
</evidence>